<feature type="domain" description="FAD-binding" evidence="1">
    <location>
        <begin position="5"/>
        <end position="161"/>
    </location>
</feature>
<dbReference type="EMBL" id="JAHKNI010000005">
    <property type="protein sequence ID" value="MBU3063094.1"/>
    <property type="molecule type" value="Genomic_DNA"/>
</dbReference>
<accession>A0ABS6AYH3</accession>
<dbReference type="PANTHER" id="PTHR46865:SF2">
    <property type="entry name" value="MONOOXYGENASE"/>
    <property type="match status" value="1"/>
</dbReference>
<dbReference type="PANTHER" id="PTHR46865">
    <property type="entry name" value="OXIDOREDUCTASE-RELATED"/>
    <property type="match status" value="1"/>
</dbReference>
<dbReference type="RefSeq" id="WP_215918016.1">
    <property type="nucleotide sequence ID" value="NZ_JAHKNI010000005.1"/>
</dbReference>
<keyword evidence="2" id="KW-0560">Oxidoreductase</keyword>
<dbReference type="Gene3D" id="3.30.9.10">
    <property type="entry name" value="D-Amino Acid Oxidase, subunit A, domain 2"/>
    <property type="match status" value="1"/>
</dbReference>
<keyword evidence="3" id="KW-1185">Reference proteome</keyword>
<dbReference type="Gene3D" id="3.50.50.60">
    <property type="entry name" value="FAD/NAD(P)-binding domain"/>
    <property type="match status" value="1"/>
</dbReference>
<protein>
    <submittedName>
        <fullName evidence="2">FAD-dependent monooxygenase</fullName>
    </submittedName>
</protein>
<comment type="caution">
    <text evidence="2">The sequence shown here is derived from an EMBL/GenBank/DDBJ whole genome shotgun (WGS) entry which is preliminary data.</text>
</comment>
<dbReference type="Proteomes" id="UP000733379">
    <property type="component" value="Unassembled WGS sequence"/>
</dbReference>
<sequence>MHNKTVLISGASIAGPALAYWLHRYGFDVTVVERAPRLRPGGQAIDFKGSTHRAVLEQMGVWDEIVRQQTGKTDVVFADDAGRELAVLSGDFTGGDVEILRGDLARILYEQTAGTCTYLFGDSVAALTDTADGVHVEFEHAPARTFDLVFGADGIHSRVRRLAFGPERDYVHHLGYYYVIAGDAGRGYDPEEPRVRRRGQGYNEPGRLAVRGGFKAAQHYIFASPEIGIPRDDVAAQQRILADAYSEVGGPVPAMLAELPGLDDFYLDSISQVRMKGRYTKGRIALIGDSAYGNTLGGFGTGLAVVGAYVLAGELAAAGGEHAGAFARYDEIMRRNAKIAGNSNAGRFLAPRTARGIAMRNWFLESRTFALMTKYADSAAKDAGLKDYPALAAAAV</sequence>
<dbReference type="Pfam" id="PF01494">
    <property type="entry name" value="FAD_binding_3"/>
    <property type="match status" value="1"/>
</dbReference>
<evidence type="ECO:0000259" key="1">
    <source>
        <dbReference type="Pfam" id="PF01494"/>
    </source>
</evidence>
<organism evidence="2 3">
    <name type="scientific">Nocardia albiluteola</name>
    <dbReference type="NCBI Taxonomy" id="2842303"/>
    <lineage>
        <taxon>Bacteria</taxon>
        <taxon>Bacillati</taxon>
        <taxon>Actinomycetota</taxon>
        <taxon>Actinomycetes</taxon>
        <taxon>Mycobacteriales</taxon>
        <taxon>Nocardiaceae</taxon>
        <taxon>Nocardia</taxon>
    </lineage>
</organism>
<proteinExistence type="predicted"/>
<dbReference type="InterPro" id="IPR036188">
    <property type="entry name" value="FAD/NAD-bd_sf"/>
</dbReference>
<reference evidence="2 3" key="1">
    <citation type="submission" date="2021-06" db="EMBL/GenBank/DDBJ databases">
        <title>Actinomycetes sequencing.</title>
        <authorList>
            <person name="Shan Q."/>
        </authorList>
    </citation>
    <scope>NUCLEOTIDE SEQUENCE [LARGE SCALE GENOMIC DNA]</scope>
    <source>
        <strain evidence="2 3">NEAU-G5</strain>
    </source>
</reference>
<evidence type="ECO:0000313" key="3">
    <source>
        <dbReference type="Proteomes" id="UP000733379"/>
    </source>
</evidence>
<keyword evidence="2" id="KW-0503">Monooxygenase</keyword>
<name>A0ABS6AYH3_9NOCA</name>
<dbReference type="PRINTS" id="PR00420">
    <property type="entry name" value="RNGMNOXGNASE"/>
</dbReference>
<dbReference type="SUPFAM" id="SSF51905">
    <property type="entry name" value="FAD/NAD(P)-binding domain"/>
    <property type="match status" value="1"/>
</dbReference>
<evidence type="ECO:0000313" key="2">
    <source>
        <dbReference type="EMBL" id="MBU3063094.1"/>
    </source>
</evidence>
<dbReference type="InterPro" id="IPR051704">
    <property type="entry name" value="FAD_aromatic-hydroxylase"/>
</dbReference>
<gene>
    <name evidence="2" type="ORF">KO481_16360</name>
</gene>
<dbReference type="InterPro" id="IPR002938">
    <property type="entry name" value="FAD-bd"/>
</dbReference>
<dbReference type="GO" id="GO:0004497">
    <property type="term" value="F:monooxygenase activity"/>
    <property type="evidence" value="ECO:0007669"/>
    <property type="project" value="UniProtKB-KW"/>
</dbReference>